<evidence type="ECO:0000256" key="14">
    <source>
        <dbReference type="ARBA" id="ARBA00022777"/>
    </source>
</evidence>
<evidence type="ECO:0000313" key="24">
    <source>
        <dbReference type="EMBL" id="OAY43691.1"/>
    </source>
</evidence>
<evidence type="ECO:0000256" key="1">
    <source>
        <dbReference type="ARBA" id="ARBA00004251"/>
    </source>
</evidence>
<evidence type="ECO:0000256" key="5">
    <source>
        <dbReference type="ARBA" id="ARBA00022475"/>
    </source>
</evidence>
<evidence type="ECO:0000256" key="13">
    <source>
        <dbReference type="ARBA" id="ARBA00022741"/>
    </source>
</evidence>
<evidence type="ECO:0000256" key="21">
    <source>
        <dbReference type="ARBA" id="ARBA00048679"/>
    </source>
</evidence>
<keyword evidence="12" id="KW-0677">Repeat</keyword>
<dbReference type="InterPro" id="IPR032675">
    <property type="entry name" value="LRR_dom_sf"/>
</dbReference>
<dbReference type="GO" id="GO:0005886">
    <property type="term" value="C:plasma membrane"/>
    <property type="evidence" value="ECO:0007669"/>
    <property type="project" value="UniProtKB-SubCell"/>
</dbReference>
<dbReference type="EMBL" id="CM004394">
    <property type="protein sequence ID" value="OAY43691.1"/>
    <property type="molecule type" value="Genomic_DNA"/>
</dbReference>
<dbReference type="PROSITE" id="PS50011">
    <property type="entry name" value="PROTEIN_KINASE_DOM"/>
    <property type="match status" value="1"/>
</dbReference>
<evidence type="ECO:0000256" key="9">
    <source>
        <dbReference type="ARBA" id="ARBA00022679"/>
    </source>
</evidence>
<comment type="similarity">
    <text evidence="2">Belongs to the protein kinase superfamily. Ser/Thr protein kinase family.</text>
</comment>
<evidence type="ECO:0000256" key="10">
    <source>
        <dbReference type="ARBA" id="ARBA00022692"/>
    </source>
</evidence>
<keyword evidence="10" id="KW-0812">Transmembrane</keyword>
<comment type="catalytic activity">
    <reaction evidence="21">
        <text>L-seryl-[protein] + ATP = O-phospho-L-seryl-[protein] + ADP + H(+)</text>
        <dbReference type="Rhea" id="RHEA:17989"/>
        <dbReference type="Rhea" id="RHEA-COMP:9863"/>
        <dbReference type="Rhea" id="RHEA-COMP:11604"/>
        <dbReference type="ChEBI" id="CHEBI:15378"/>
        <dbReference type="ChEBI" id="CHEBI:29999"/>
        <dbReference type="ChEBI" id="CHEBI:30616"/>
        <dbReference type="ChEBI" id="CHEBI:83421"/>
        <dbReference type="ChEBI" id="CHEBI:456216"/>
        <dbReference type="EC" id="2.7.11.1"/>
    </reaction>
</comment>
<keyword evidence="9" id="KW-0808">Transferase</keyword>
<evidence type="ECO:0000256" key="3">
    <source>
        <dbReference type="ARBA" id="ARBA00009592"/>
    </source>
</evidence>
<evidence type="ECO:0000256" key="6">
    <source>
        <dbReference type="ARBA" id="ARBA00022527"/>
    </source>
</evidence>
<dbReference type="Gene3D" id="3.80.10.10">
    <property type="entry name" value="Ribonuclease Inhibitor"/>
    <property type="match status" value="4"/>
</dbReference>
<dbReference type="GO" id="GO:0004674">
    <property type="term" value="F:protein serine/threonine kinase activity"/>
    <property type="evidence" value="ECO:0007669"/>
    <property type="project" value="UniProtKB-KW"/>
</dbReference>
<feature type="signal peptide" evidence="22">
    <location>
        <begin position="1"/>
        <end position="23"/>
    </location>
</feature>
<evidence type="ECO:0000256" key="16">
    <source>
        <dbReference type="ARBA" id="ARBA00022989"/>
    </source>
</evidence>
<evidence type="ECO:0000256" key="12">
    <source>
        <dbReference type="ARBA" id="ARBA00022737"/>
    </source>
</evidence>
<keyword evidence="6" id="KW-0723">Serine/threonine-protein kinase</keyword>
<dbReference type="SUPFAM" id="SSF56112">
    <property type="entry name" value="Protein kinase-like (PK-like)"/>
    <property type="match status" value="1"/>
</dbReference>
<proteinExistence type="inferred from homology"/>
<dbReference type="InterPro" id="IPR013210">
    <property type="entry name" value="LRR_N_plant-typ"/>
</dbReference>
<comment type="catalytic activity">
    <reaction evidence="20">
        <text>L-threonyl-[protein] + ATP = O-phospho-L-threonyl-[protein] + ADP + H(+)</text>
        <dbReference type="Rhea" id="RHEA:46608"/>
        <dbReference type="Rhea" id="RHEA-COMP:11060"/>
        <dbReference type="Rhea" id="RHEA-COMP:11605"/>
        <dbReference type="ChEBI" id="CHEBI:15378"/>
        <dbReference type="ChEBI" id="CHEBI:30013"/>
        <dbReference type="ChEBI" id="CHEBI:30616"/>
        <dbReference type="ChEBI" id="CHEBI:61977"/>
        <dbReference type="ChEBI" id="CHEBI:456216"/>
        <dbReference type="EC" id="2.7.11.1"/>
    </reaction>
</comment>
<keyword evidence="7" id="KW-0597">Phosphoprotein</keyword>
<dbReference type="FunFam" id="1.10.510.10:FF:000358">
    <property type="entry name" value="Putative leucine-rich repeat receptor-like serine/threonine-protein kinase"/>
    <property type="match status" value="1"/>
</dbReference>
<evidence type="ECO:0000256" key="15">
    <source>
        <dbReference type="ARBA" id="ARBA00022840"/>
    </source>
</evidence>
<evidence type="ECO:0000256" key="19">
    <source>
        <dbReference type="ARBA" id="ARBA00023180"/>
    </source>
</evidence>
<dbReference type="Pfam" id="PF08263">
    <property type="entry name" value="LRRNT_2"/>
    <property type="match status" value="1"/>
</dbReference>
<evidence type="ECO:0000256" key="11">
    <source>
        <dbReference type="ARBA" id="ARBA00022729"/>
    </source>
</evidence>
<gene>
    <name evidence="24" type="ORF">MANES_08G090100</name>
</gene>
<evidence type="ECO:0000259" key="23">
    <source>
        <dbReference type="PROSITE" id="PS50011"/>
    </source>
</evidence>
<reference evidence="24" key="1">
    <citation type="submission" date="2016-02" db="EMBL/GenBank/DDBJ databases">
        <title>WGS assembly of Manihot esculenta.</title>
        <authorList>
            <person name="Bredeson J.V."/>
            <person name="Prochnik S.E."/>
            <person name="Lyons J.B."/>
            <person name="Schmutz J."/>
            <person name="Grimwood J."/>
            <person name="Vrebalov J."/>
            <person name="Bart R.S."/>
            <person name="Amuge T."/>
            <person name="Ferguson M.E."/>
            <person name="Green R."/>
            <person name="Putnam N."/>
            <person name="Stites J."/>
            <person name="Rounsley S."/>
            <person name="Rokhsar D.S."/>
        </authorList>
    </citation>
    <scope>NUCLEOTIDE SEQUENCE [LARGE SCALE GENOMIC DNA]</scope>
    <source>
        <tissue evidence="24">Leaf</tissue>
    </source>
</reference>
<dbReference type="SMART" id="SM00220">
    <property type="entry name" value="S_TKc"/>
    <property type="match status" value="1"/>
</dbReference>
<feature type="chain" id="PRO_5012361369" description="non-specific serine/threonine protein kinase" evidence="22">
    <location>
        <begin position="24"/>
        <end position="702"/>
    </location>
</feature>
<dbReference type="FunFam" id="3.80.10.10:FF:001158">
    <property type="entry name" value="Leucine-rich repeat protein kinase family protein"/>
    <property type="match status" value="1"/>
</dbReference>
<dbReference type="Pfam" id="PF00560">
    <property type="entry name" value="LRR_1"/>
    <property type="match status" value="3"/>
</dbReference>
<keyword evidence="14" id="KW-0418">Kinase</keyword>
<keyword evidence="13" id="KW-0547">Nucleotide-binding</keyword>
<evidence type="ECO:0000256" key="2">
    <source>
        <dbReference type="ARBA" id="ARBA00008684"/>
    </source>
</evidence>
<dbReference type="GO" id="GO:0005524">
    <property type="term" value="F:ATP binding"/>
    <property type="evidence" value="ECO:0007669"/>
    <property type="project" value="UniProtKB-KW"/>
</dbReference>
<keyword evidence="8" id="KW-0433">Leucine-rich repeat</keyword>
<dbReference type="InterPro" id="IPR008271">
    <property type="entry name" value="Ser/Thr_kinase_AS"/>
</dbReference>
<evidence type="ECO:0000256" key="17">
    <source>
        <dbReference type="ARBA" id="ARBA00023136"/>
    </source>
</evidence>
<dbReference type="InterPro" id="IPR011009">
    <property type="entry name" value="Kinase-like_dom_sf"/>
</dbReference>
<name>A0A2C9VEU6_MANES</name>
<evidence type="ECO:0000256" key="18">
    <source>
        <dbReference type="ARBA" id="ARBA00023170"/>
    </source>
</evidence>
<keyword evidence="17" id="KW-0472">Membrane</keyword>
<dbReference type="FunFam" id="3.80.10.10:FF:000275">
    <property type="entry name" value="Leucine-rich repeat receptor-like protein kinase"/>
    <property type="match status" value="1"/>
</dbReference>
<dbReference type="InterPro" id="IPR001611">
    <property type="entry name" value="Leu-rich_rpt"/>
</dbReference>
<keyword evidence="15" id="KW-0067">ATP-binding</keyword>
<sequence length="702" mass="77801">MEDSRSNFRWVFINLLHVFLIFCMNSGLESATAAATRGNETDILALLDFKNLITQDPLRVMSSWNDSVHFCNWIGVSCSSSNDRVITLNLNSKKLAGSIPPSIGNLTHLTVINLYENSFSGELPQEMGRLWRLQHLNLTYNSFVGKIPSNLTHCKELTIIGASGNNLVGEIPEQLSSLSKLVVFAFGENNLTGKIPTWIGNFSSLFTLSLALNNFVGYIPNELGRLSSLGFFQLYGNYLSGTIPSSIYNLSSIYYFSVTQNQLHGQLPQDIGLTLPKLRVFAGGVNNFTGVIPVSLSNVSGLQVLDFSQNSLTGNIPGNLKNLQSLYRLNFDENNLGNWEIDDLNFLSYLANCTSLEVLGLAQNHYAGELPSSIANLSINLQKFTIGRNLIHGSIPVGIENLVNLYSLGLEGASKSFIDECDALRSIRHRNLLRIITACSTIDHQGNDFKCLVFEFMANGSLDKWLHPRADEQDQTKRLSFIQRLNIAIDIASALDYLHHYCETPIVHCDLKPSNVLLDEDMTAQVGDFGLATFLLESSNYPSKSEAISVVLKGSIGYIPPEYGLNDQVSALGDVYSFGILLLEMFTGRRPTDDMFKDDLSIHKFVAMALPEHAMDVIDPTMLDEETADDETNEEKAIITNSNAQGNASRTQECIVSAMRIGVSCSSSSPRERMAMSSVVNKLHDIRDSFLRSKSSRWKKYE</sequence>
<dbReference type="AlphaFoldDB" id="A0A2C9VEU6"/>
<comment type="similarity">
    <text evidence="3">Belongs to the RLP family.</text>
</comment>
<evidence type="ECO:0000256" key="8">
    <source>
        <dbReference type="ARBA" id="ARBA00022614"/>
    </source>
</evidence>
<keyword evidence="16" id="KW-1133">Transmembrane helix</keyword>
<dbReference type="PANTHER" id="PTHR48052:SF66">
    <property type="entry name" value="OS02G0610000 PROTEIN"/>
    <property type="match status" value="1"/>
</dbReference>
<evidence type="ECO:0000256" key="20">
    <source>
        <dbReference type="ARBA" id="ARBA00047899"/>
    </source>
</evidence>
<dbReference type="InterPro" id="IPR001245">
    <property type="entry name" value="Ser-Thr/Tyr_kinase_cat_dom"/>
</dbReference>
<dbReference type="PANTHER" id="PTHR48052">
    <property type="entry name" value="UNNAMED PRODUCT"/>
    <property type="match status" value="1"/>
</dbReference>
<keyword evidence="18" id="KW-0675">Receptor</keyword>
<comment type="subcellular location">
    <subcellularLocation>
        <location evidence="1">Cell membrane</location>
        <topology evidence="1">Single-pass type I membrane protein</topology>
    </subcellularLocation>
</comment>
<keyword evidence="19" id="KW-0325">Glycoprotein</keyword>
<feature type="domain" description="Protein kinase" evidence="23">
    <location>
        <begin position="344"/>
        <end position="691"/>
    </location>
</feature>
<dbReference type="SUPFAM" id="SSF52058">
    <property type="entry name" value="L domain-like"/>
    <property type="match status" value="1"/>
</dbReference>
<dbReference type="Gene3D" id="1.10.510.10">
    <property type="entry name" value="Transferase(Phosphotransferase) domain 1"/>
    <property type="match status" value="1"/>
</dbReference>
<organism evidence="24">
    <name type="scientific">Manihot esculenta</name>
    <name type="common">Cassava</name>
    <name type="synonym">Jatropha manihot</name>
    <dbReference type="NCBI Taxonomy" id="3983"/>
    <lineage>
        <taxon>Eukaryota</taxon>
        <taxon>Viridiplantae</taxon>
        <taxon>Streptophyta</taxon>
        <taxon>Embryophyta</taxon>
        <taxon>Tracheophyta</taxon>
        <taxon>Spermatophyta</taxon>
        <taxon>Magnoliopsida</taxon>
        <taxon>eudicotyledons</taxon>
        <taxon>Gunneridae</taxon>
        <taxon>Pentapetalae</taxon>
        <taxon>rosids</taxon>
        <taxon>fabids</taxon>
        <taxon>Malpighiales</taxon>
        <taxon>Euphorbiaceae</taxon>
        <taxon>Crotonoideae</taxon>
        <taxon>Manihoteae</taxon>
        <taxon>Manihot</taxon>
    </lineage>
</organism>
<dbReference type="Pfam" id="PF07714">
    <property type="entry name" value="PK_Tyr_Ser-Thr"/>
    <property type="match status" value="1"/>
</dbReference>
<dbReference type="PROSITE" id="PS00108">
    <property type="entry name" value="PROTEIN_KINASE_ST"/>
    <property type="match status" value="1"/>
</dbReference>
<dbReference type="InterPro" id="IPR000719">
    <property type="entry name" value="Prot_kinase_dom"/>
</dbReference>
<accession>A0A2C9VEU6</accession>
<dbReference type="EC" id="2.7.11.1" evidence="4"/>
<evidence type="ECO:0000256" key="7">
    <source>
        <dbReference type="ARBA" id="ARBA00022553"/>
    </source>
</evidence>
<keyword evidence="11 22" id="KW-0732">Signal</keyword>
<evidence type="ECO:0000256" key="22">
    <source>
        <dbReference type="SAM" id="SignalP"/>
    </source>
</evidence>
<protein>
    <recommendedName>
        <fullName evidence="4">non-specific serine/threonine protein kinase</fullName>
        <ecNumber evidence="4">2.7.11.1</ecNumber>
    </recommendedName>
</protein>
<keyword evidence="5" id="KW-1003">Cell membrane</keyword>
<evidence type="ECO:0000256" key="4">
    <source>
        <dbReference type="ARBA" id="ARBA00012513"/>
    </source>
</evidence>